<proteinExistence type="predicted"/>
<dbReference type="OrthoDB" id="9793944at2"/>
<reference evidence="5 6" key="1">
    <citation type="journal article" date="2011" name="J. Bacteriol.">
        <title>Genome sequence of Salinisphaera shabanensis, a gammaproteobacterium from the harsh, variable environment of the brine-seawater interface of the Shaban Deep in the Red Sea.</title>
        <authorList>
            <person name="Antunes A."/>
            <person name="Alam I."/>
            <person name="Bajic V.B."/>
            <person name="Stingl U."/>
        </authorList>
    </citation>
    <scope>NUCLEOTIDE SEQUENCE [LARGE SCALE GENOMIC DNA]</scope>
    <source>
        <strain evidence="5 6">E1L3A</strain>
    </source>
</reference>
<accession>F7Q8R6</accession>
<dbReference type="GO" id="GO:0071949">
    <property type="term" value="F:FAD binding"/>
    <property type="evidence" value="ECO:0007669"/>
    <property type="project" value="InterPro"/>
</dbReference>
<dbReference type="Gene3D" id="3.30.43.10">
    <property type="entry name" value="Uridine Diphospho-n-acetylenolpyruvylglucosamine Reductase, domain 2"/>
    <property type="match status" value="1"/>
</dbReference>
<dbReference type="InterPro" id="IPR016169">
    <property type="entry name" value="FAD-bd_PCMH_sub2"/>
</dbReference>
<evidence type="ECO:0000256" key="3">
    <source>
        <dbReference type="ARBA" id="ARBA00023002"/>
    </source>
</evidence>
<sequence>MKAIDYRIERASDVAGAVEALQADPFAKPIAGGQSLGAMLNLRLAQPECVIDIVGLDALKGLRIESDEMVIGPLVTHARLEDGRYDDATGGMLAHVAAGIAYRAVRNSGTIGGSICHADPAADWIAATAALGATFDIQGPDGTRQVAARDFMTSAFETTLAEADVLTAIRVPALGDTARWSYRKFCRKTGEFALAIVSGVVDGQTGIERLVFSALDGAPVVIERAGLFDELAEPDARQVLLDDDALSISGHRRALHAGLLADVIADIRGTA</sequence>
<evidence type="ECO:0000313" key="5">
    <source>
        <dbReference type="EMBL" id="ERJ20114.1"/>
    </source>
</evidence>
<dbReference type="Pfam" id="PF00941">
    <property type="entry name" value="FAD_binding_5"/>
    <property type="match status" value="1"/>
</dbReference>
<dbReference type="STRING" id="1033802.SSPSH_000978"/>
<evidence type="ECO:0000313" key="6">
    <source>
        <dbReference type="Proteomes" id="UP000006242"/>
    </source>
</evidence>
<dbReference type="PANTHER" id="PTHR42659:SF2">
    <property type="entry name" value="XANTHINE DEHYDROGENASE SUBUNIT C-RELATED"/>
    <property type="match status" value="1"/>
</dbReference>
<keyword evidence="1" id="KW-0285">Flavoprotein</keyword>
<dbReference type="EC" id="1.2.99.2" evidence="5"/>
<feature type="domain" description="FAD-binding PCMH-type" evidence="4">
    <location>
        <begin position="1"/>
        <end position="176"/>
    </location>
</feature>
<comment type="caution">
    <text evidence="5">The sequence shown here is derived from an EMBL/GenBank/DDBJ whole genome shotgun (WGS) entry which is preliminary data.</text>
</comment>
<dbReference type="PROSITE" id="PS51387">
    <property type="entry name" value="FAD_PCMH"/>
    <property type="match status" value="1"/>
</dbReference>
<evidence type="ECO:0000259" key="4">
    <source>
        <dbReference type="PROSITE" id="PS51387"/>
    </source>
</evidence>
<name>F7Q8R6_9GAMM</name>
<dbReference type="RefSeq" id="WP_006913778.1">
    <property type="nucleotide sequence ID" value="NZ_AFNV02000005.1"/>
</dbReference>
<dbReference type="InterPro" id="IPR036318">
    <property type="entry name" value="FAD-bd_PCMH-like_sf"/>
</dbReference>
<keyword evidence="2" id="KW-0274">FAD</keyword>
<evidence type="ECO:0000256" key="2">
    <source>
        <dbReference type="ARBA" id="ARBA00022827"/>
    </source>
</evidence>
<protein>
    <submittedName>
        <fullName evidence="5">CutM protein</fullName>
        <ecNumber evidence="5">1.2.99.2</ecNumber>
    </submittedName>
</protein>
<dbReference type="Proteomes" id="UP000006242">
    <property type="component" value="Unassembled WGS sequence"/>
</dbReference>
<reference evidence="5 6" key="2">
    <citation type="journal article" date="2013" name="PLoS ONE">
        <title>INDIGO - INtegrated Data Warehouse of MIcrobial GenOmes with Examples from the Red Sea Extremophiles.</title>
        <authorList>
            <person name="Alam I."/>
            <person name="Antunes A."/>
            <person name="Kamau A.A."/>
            <person name="Ba Alawi W."/>
            <person name="Kalkatawi M."/>
            <person name="Stingl U."/>
            <person name="Bajic V.B."/>
        </authorList>
    </citation>
    <scope>NUCLEOTIDE SEQUENCE [LARGE SCALE GENOMIC DNA]</scope>
    <source>
        <strain evidence="5 6">E1L3A</strain>
    </source>
</reference>
<dbReference type="EMBL" id="AFNV02000005">
    <property type="protein sequence ID" value="ERJ20114.1"/>
    <property type="molecule type" value="Genomic_DNA"/>
</dbReference>
<dbReference type="GO" id="GO:0016491">
    <property type="term" value="F:oxidoreductase activity"/>
    <property type="evidence" value="ECO:0007669"/>
    <property type="project" value="UniProtKB-KW"/>
</dbReference>
<keyword evidence="3 5" id="KW-0560">Oxidoreductase</keyword>
<dbReference type="InterPro" id="IPR051312">
    <property type="entry name" value="Diverse_Substr_Oxidored"/>
</dbReference>
<keyword evidence="6" id="KW-1185">Reference proteome</keyword>
<dbReference type="InterPro" id="IPR016166">
    <property type="entry name" value="FAD-bd_PCMH"/>
</dbReference>
<organism evidence="5 6">
    <name type="scientific">Salinisphaera shabanensis E1L3A</name>
    <dbReference type="NCBI Taxonomy" id="1033802"/>
    <lineage>
        <taxon>Bacteria</taxon>
        <taxon>Pseudomonadati</taxon>
        <taxon>Pseudomonadota</taxon>
        <taxon>Gammaproteobacteria</taxon>
        <taxon>Salinisphaerales</taxon>
        <taxon>Salinisphaeraceae</taxon>
        <taxon>Salinisphaera</taxon>
    </lineage>
</organism>
<dbReference type="AlphaFoldDB" id="F7Q8R6"/>
<dbReference type="InterPro" id="IPR016167">
    <property type="entry name" value="FAD-bd_PCMH_sub1"/>
</dbReference>
<dbReference type="PANTHER" id="PTHR42659">
    <property type="entry name" value="XANTHINE DEHYDROGENASE SUBUNIT C-RELATED"/>
    <property type="match status" value="1"/>
</dbReference>
<dbReference type="SUPFAM" id="SSF56176">
    <property type="entry name" value="FAD-binding/transporter-associated domain-like"/>
    <property type="match status" value="1"/>
</dbReference>
<dbReference type="InterPro" id="IPR002346">
    <property type="entry name" value="Mopterin_DH_FAD-bd"/>
</dbReference>
<evidence type="ECO:0000256" key="1">
    <source>
        <dbReference type="ARBA" id="ARBA00022630"/>
    </source>
</evidence>
<gene>
    <name evidence="5" type="primary">cutM</name>
    <name evidence="5" type="ORF">SSPSH_000978</name>
</gene>
<dbReference type="eggNOG" id="COG1319">
    <property type="taxonomic scope" value="Bacteria"/>
</dbReference>
<dbReference type="Gene3D" id="3.30.465.10">
    <property type="match status" value="1"/>
</dbReference>